<comment type="caution">
    <text evidence="2">The sequence shown here is derived from an EMBL/GenBank/DDBJ whole genome shotgun (WGS) entry which is preliminary data.</text>
</comment>
<feature type="signal peptide" evidence="1">
    <location>
        <begin position="1"/>
        <end position="23"/>
    </location>
</feature>
<evidence type="ECO:0000313" key="3">
    <source>
        <dbReference type="Proteomes" id="UP000471082"/>
    </source>
</evidence>
<feature type="chain" id="PRO_5031407141" evidence="1">
    <location>
        <begin position="24"/>
        <end position="49"/>
    </location>
</feature>
<dbReference type="AlphaFoldDB" id="A0A7X5SCS0"/>
<sequence length="49" mass="4732">MKSKSMCTTAGLIAMCLAGSAAAAGKPLYQSGPALSRSASATATAEPSL</sequence>
<feature type="non-terminal residue" evidence="2">
    <location>
        <position position="49"/>
    </location>
</feature>
<name>A0A7X5SCS0_XANPE</name>
<dbReference type="Proteomes" id="UP000471082">
    <property type="component" value="Unassembled WGS sequence"/>
</dbReference>
<proteinExistence type="predicted"/>
<evidence type="ECO:0000256" key="1">
    <source>
        <dbReference type="SAM" id="SignalP"/>
    </source>
</evidence>
<evidence type="ECO:0000313" key="2">
    <source>
        <dbReference type="EMBL" id="NEL81603.1"/>
    </source>
</evidence>
<accession>A0A7X5SCS0</accession>
<reference evidence="2 3" key="1">
    <citation type="submission" date="2019-11" db="EMBL/GenBank/DDBJ databases">
        <title>Genome-resolved metagenomics to study the prevalence of co-infection and intraspecific heterogeneity among plant pathogen metapopulations.</title>
        <authorList>
            <person name="Newberry E."/>
            <person name="Bhandari R."/>
            <person name="Kemble J."/>
            <person name="Sikora E."/>
            <person name="Potnis N."/>
        </authorList>
    </citation>
    <scope>NUCLEOTIDE SEQUENCE [LARGE SCALE GENOMIC DNA]</scope>
    <source>
        <strain evidence="2">Xp_Tom_Tuscaloosa_18b</strain>
    </source>
</reference>
<protein>
    <submittedName>
        <fullName evidence="2">Peptidase</fullName>
    </submittedName>
</protein>
<keyword evidence="1" id="KW-0732">Signal</keyword>
<dbReference type="EMBL" id="JAAGYU010002768">
    <property type="protein sequence ID" value="NEL81603.1"/>
    <property type="molecule type" value="Genomic_DNA"/>
</dbReference>
<gene>
    <name evidence="2" type="ORF">G3W61_35645</name>
</gene>
<organism evidence="2 3">
    <name type="scientific">Xanthomonas perforans</name>
    <dbReference type="NCBI Taxonomy" id="442694"/>
    <lineage>
        <taxon>Bacteria</taxon>
        <taxon>Pseudomonadati</taxon>
        <taxon>Pseudomonadota</taxon>
        <taxon>Gammaproteobacteria</taxon>
        <taxon>Lysobacterales</taxon>
        <taxon>Lysobacteraceae</taxon>
        <taxon>Xanthomonas</taxon>
    </lineage>
</organism>